<organism evidence="2 3">
    <name type="scientific">Colwellia psychrerythraea</name>
    <name type="common">Vibrio psychroerythus</name>
    <dbReference type="NCBI Taxonomy" id="28229"/>
    <lineage>
        <taxon>Bacteria</taxon>
        <taxon>Pseudomonadati</taxon>
        <taxon>Pseudomonadota</taxon>
        <taxon>Gammaproteobacteria</taxon>
        <taxon>Alteromonadales</taxon>
        <taxon>Colwelliaceae</taxon>
        <taxon>Colwellia</taxon>
    </lineage>
</organism>
<evidence type="ECO:0000256" key="1">
    <source>
        <dbReference type="ARBA" id="ARBA00022679"/>
    </source>
</evidence>
<name>A0A099KF74_COLPS</name>
<dbReference type="GO" id="GO:0016020">
    <property type="term" value="C:membrane"/>
    <property type="evidence" value="ECO:0007669"/>
    <property type="project" value="GOC"/>
</dbReference>
<dbReference type="InterPro" id="IPR029044">
    <property type="entry name" value="Nucleotide-diphossugar_trans"/>
</dbReference>
<dbReference type="Gene3D" id="3.90.550.20">
    <property type="match status" value="1"/>
</dbReference>
<protein>
    <submittedName>
        <fullName evidence="2">Glycosyltransferase sugar-binding region containing protein</fullName>
    </submittedName>
</protein>
<evidence type="ECO:0000313" key="2">
    <source>
        <dbReference type="EMBL" id="KGJ88607.1"/>
    </source>
</evidence>
<dbReference type="InterPro" id="IPR007577">
    <property type="entry name" value="GlycoTrfase_DXD_sugar-bd_CS"/>
</dbReference>
<dbReference type="Pfam" id="PF04488">
    <property type="entry name" value="Gly_transf_sug"/>
    <property type="match status" value="1"/>
</dbReference>
<dbReference type="AlphaFoldDB" id="A0A099KF74"/>
<dbReference type="PATRIC" id="fig|28229.4.peg.3242"/>
<dbReference type="Proteomes" id="UP000029843">
    <property type="component" value="Unassembled WGS sequence"/>
</dbReference>
<proteinExistence type="predicted"/>
<dbReference type="InterPro" id="IPR051706">
    <property type="entry name" value="Glycosyltransferase_domain"/>
</dbReference>
<evidence type="ECO:0000313" key="3">
    <source>
        <dbReference type="Proteomes" id="UP000029843"/>
    </source>
</evidence>
<dbReference type="GO" id="GO:0051999">
    <property type="term" value="P:mannosyl-inositol phosphorylceramide biosynthetic process"/>
    <property type="evidence" value="ECO:0007669"/>
    <property type="project" value="TreeGrafter"/>
</dbReference>
<dbReference type="RefSeq" id="WP_052056797.1">
    <property type="nucleotide sequence ID" value="NZ_JQED01000045.1"/>
</dbReference>
<dbReference type="EMBL" id="JQED01000045">
    <property type="protein sequence ID" value="KGJ88607.1"/>
    <property type="molecule type" value="Genomic_DNA"/>
</dbReference>
<dbReference type="SUPFAM" id="SSF53448">
    <property type="entry name" value="Nucleotide-diphospho-sugar transferases"/>
    <property type="match status" value="1"/>
</dbReference>
<keyword evidence="1 2" id="KW-0808">Transferase</keyword>
<reference evidence="2 3" key="1">
    <citation type="submission" date="2014-08" db="EMBL/GenBank/DDBJ databases">
        <title>Genomic and Phenotypic Diversity of Colwellia psychrerythraea strains from Disparate Marine Basins.</title>
        <authorList>
            <person name="Techtmann S.M."/>
            <person name="Stelling S.C."/>
            <person name="Utturkar S.M."/>
            <person name="Alshibli N."/>
            <person name="Harris A."/>
            <person name="Brown S.D."/>
            <person name="Hazen T.C."/>
        </authorList>
    </citation>
    <scope>NUCLEOTIDE SEQUENCE [LARGE SCALE GENOMIC DNA]</scope>
    <source>
        <strain evidence="2 3">ND2E</strain>
    </source>
</reference>
<sequence length="277" mass="32012">MLHLTLPTEAIEKSENDAQRSQVVFDLLNNPENIRGIDKTPKTIIQFWDKKEIPSDVLDCMDSWRCLESLGFNYKVFSQESAQEYIATNLSEKHLRAFLNCYHPAMKSDYFRLCYIYCSGGMYVDSDEVYTGNSIEKYFEDSELKLHPLCYDIDSDAMVSSEQFVGYSYKKSRIYYFNNNPLISGKNNPIIQYALERATNILNLIDFRSLPEIQSTAGPGNLTASVVALYVASQNKTTIEILSDWETHSNNIWSLSYRNDARNWRLSNRKIFDEAII</sequence>
<accession>A0A099KF74</accession>
<gene>
    <name evidence="2" type="ORF">ND2E_3905</name>
</gene>
<dbReference type="PANTHER" id="PTHR32385">
    <property type="entry name" value="MANNOSYL PHOSPHORYLINOSITOL CERAMIDE SYNTHASE"/>
    <property type="match status" value="1"/>
</dbReference>
<dbReference type="PANTHER" id="PTHR32385:SF15">
    <property type="entry name" value="INOSITOL PHOSPHOCERAMIDE MANNOSYLTRANSFERASE 1"/>
    <property type="match status" value="1"/>
</dbReference>
<dbReference type="OrthoDB" id="146908at2"/>
<dbReference type="GO" id="GO:0000030">
    <property type="term" value="F:mannosyltransferase activity"/>
    <property type="evidence" value="ECO:0007669"/>
    <property type="project" value="TreeGrafter"/>
</dbReference>
<comment type="caution">
    <text evidence="2">The sequence shown here is derived from an EMBL/GenBank/DDBJ whole genome shotgun (WGS) entry which is preliminary data.</text>
</comment>